<dbReference type="RefSeq" id="WP_377284981.1">
    <property type="nucleotide sequence ID" value="NZ_JBHSBM010000005.1"/>
</dbReference>
<comment type="caution">
    <text evidence="2">The sequence shown here is derived from an EMBL/GenBank/DDBJ whole genome shotgun (WGS) entry which is preliminary data.</text>
</comment>
<proteinExistence type="predicted"/>
<accession>A0ABV8I3R6</accession>
<organism evidence="2 3">
    <name type="scientific">Planomonospora corallina</name>
    <dbReference type="NCBI Taxonomy" id="1806052"/>
    <lineage>
        <taxon>Bacteria</taxon>
        <taxon>Bacillati</taxon>
        <taxon>Actinomycetota</taxon>
        <taxon>Actinomycetes</taxon>
        <taxon>Streptosporangiales</taxon>
        <taxon>Streptosporangiaceae</taxon>
        <taxon>Planomonospora</taxon>
    </lineage>
</organism>
<protein>
    <submittedName>
        <fullName evidence="2">Uncharacterized protein</fullName>
    </submittedName>
</protein>
<evidence type="ECO:0000256" key="1">
    <source>
        <dbReference type="SAM" id="Phobius"/>
    </source>
</evidence>
<keyword evidence="3" id="KW-1185">Reference proteome</keyword>
<evidence type="ECO:0000313" key="3">
    <source>
        <dbReference type="Proteomes" id="UP001595850"/>
    </source>
</evidence>
<evidence type="ECO:0000313" key="2">
    <source>
        <dbReference type="EMBL" id="MFC4057028.1"/>
    </source>
</evidence>
<reference evidence="3" key="1">
    <citation type="journal article" date="2019" name="Int. J. Syst. Evol. Microbiol.">
        <title>The Global Catalogue of Microorganisms (GCM) 10K type strain sequencing project: providing services to taxonomists for standard genome sequencing and annotation.</title>
        <authorList>
            <consortium name="The Broad Institute Genomics Platform"/>
            <consortium name="The Broad Institute Genome Sequencing Center for Infectious Disease"/>
            <person name="Wu L."/>
            <person name="Ma J."/>
        </authorList>
    </citation>
    <scope>NUCLEOTIDE SEQUENCE [LARGE SCALE GENOMIC DNA]</scope>
    <source>
        <strain evidence="3">TBRC 4489</strain>
    </source>
</reference>
<feature type="transmembrane region" description="Helical" evidence="1">
    <location>
        <begin position="20"/>
        <end position="40"/>
    </location>
</feature>
<dbReference type="EMBL" id="JBHSBM010000005">
    <property type="protein sequence ID" value="MFC4057028.1"/>
    <property type="molecule type" value="Genomic_DNA"/>
</dbReference>
<keyword evidence="1" id="KW-1133">Transmembrane helix</keyword>
<keyword evidence="1" id="KW-0472">Membrane</keyword>
<sequence>MLDTVGNGTRLGEPWIVRAVGYAVEALAFAGTLAVVYAVWG</sequence>
<dbReference type="Proteomes" id="UP001595850">
    <property type="component" value="Unassembled WGS sequence"/>
</dbReference>
<gene>
    <name evidence="2" type="ORF">ACFOWE_01895</name>
</gene>
<name>A0ABV8I3R6_9ACTN</name>
<keyword evidence="1" id="KW-0812">Transmembrane</keyword>